<dbReference type="NCBIfam" id="NF038325">
    <property type="entry name" value="DISARM_DrmAS"/>
    <property type="match status" value="1"/>
</dbReference>
<feature type="region of interest" description="Disordered" evidence="1">
    <location>
        <begin position="106"/>
        <end position="126"/>
    </location>
</feature>
<organism evidence="3 4">
    <name type="scientific">Agrobacterium tumefaciens</name>
    <dbReference type="NCBI Taxonomy" id="358"/>
    <lineage>
        <taxon>Bacteria</taxon>
        <taxon>Pseudomonadati</taxon>
        <taxon>Pseudomonadota</taxon>
        <taxon>Alphaproteobacteria</taxon>
        <taxon>Hyphomicrobiales</taxon>
        <taxon>Rhizobiaceae</taxon>
        <taxon>Rhizobium/Agrobacterium group</taxon>
        <taxon>Agrobacterium</taxon>
        <taxon>Agrobacterium tumefaciens complex</taxon>
    </lineage>
</organism>
<dbReference type="CDD" id="cd18785">
    <property type="entry name" value="SF2_C"/>
    <property type="match status" value="1"/>
</dbReference>
<dbReference type="InterPro" id="IPR027417">
    <property type="entry name" value="P-loop_NTPase"/>
</dbReference>
<dbReference type="AlphaFoldDB" id="A0AAF0KCF6"/>
<keyword evidence="3" id="KW-0347">Helicase</keyword>
<dbReference type="GO" id="GO:0004386">
    <property type="term" value="F:helicase activity"/>
    <property type="evidence" value="ECO:0007669"/>
    <property type="project" value="UniProtKB-KW"/>
</dbReference>
<dbReference type="PROSITE" id="PS51194">
    <property type="entry name" value="HELICASE_CTER"/>
    <property type="match status" value="1"/>
</dbReference>
<evidence type="ECO:0000256" key="1">
    <source>
        <dbReference type="SAM" id="MobiDB-lite"/>
    </source>
</evidence>
<sequence>MSNNTTATPLQDALSILPKPASPVEVRERLMDLLRRDLVGAHPDLDPDLDREIISGTSPSTWYLTGFLAPRRKDSRERRAEKILGNGAVDDEKAEAQLDVLRSAEGMELGAPGSGSAVDDGASERPPMRSFVPSSLGLTVLLPRSAKTLQARVTWGDYVTEPPLDKAVFLPDEREKAVQAGEQPKEPPKSSLDWRRIPREERLTIDLATLQEGIPQRIVVPESAAPQVPGGGLELVVTVRPAQTAGIDGIRDDVLAVSVFLLNARPETYRRFGDIAFCFQARLELHTVDGFAPRDDRASYDAQDFDERLADLHYRDVCSFAVGHNTSADWCALDERGRIMTVFTNPIPVQEVEKLGADIPVPGVERSMEELEKAAASVNSLKTALSALPVEYAKWAIEQDGLIADVSGARRQHVARDCLVKIRDACRRIDGGIDRLVNDPTSREAFRIMNKVMARANRRRAAADNKKPLSEQRAPTWRLFQLAFILLNLDGLADPSHEDRPIVDLLFFPTGGGKTEAYLGLAAFAIARRRLANPGLEGAGLSVVMRYTLRLLTLDQLQRAAGLVCALELERKSNPELGTWPIEIGLWVGGGATPNALGDARNKNPSTAVAWLAEHRSRNGPAPAPMKNCPWCGERFNKNSFQIHPNLTKPERLDIRCDNLDCEFSGADRLPIVVVDDEIYRRLPAFMIATVDKFASVPWEGRSGAFFGHVTRSDYSGFYGAGEADGTRMSRELRPIDLIIQDELHLISGPLGTIAGLYETAFDLLASRQINGERRGPKIVASTATVRRAETQIKNLFGRSKTAIFPPPGISRHDSFFAKVDRESPSRVYAGIASPGRGPKLVYLRALQTILSGAAALSTGNDNDPADPYLTALCYFNALRELGGARRIVEDEVRAHLTSYGSSRVRKQPNGQPFADRTLREVQELTSRYSTDQVSEARTRLGYPVLEKNAVDVALATNMISVGLDIGRLGLMVVQGQPKTAAEYIQATSRVGREASKPGLVITLLNIHKPRDRTHYEQFRAFHMSFYRAVEATSVTPFSPRALDRALAATLVAAARHVEPDLSQNDFVTRLGDNSAAYTAVRKIVEEKMATANVEQELVDRCLARLDELRDAWISIADRQTENGDRFVYAKAEPVQRLLQDTLGIRGNNFFVAARSMRDTEPVALLKIRRPDGRLFE</sequence>
<dbReference type="RefSeq" id="WP_121459677.1">
    <property type="nucleotide sequence ID" value="NZ_CP122962.1"/>
</dbReference>
<dbReference type="Pfam" id="PF00271">
    <property type="entry name" value="Helicase_C"/>
    <property type="match status" value="1"/>
</dbReference>
<keyword evidence="3" id="KW-0547">Nucleotide-binding</keyword>
<reference evidence="3" key="2">
    <citation type="submission" date="2023-04" db="EMBL/GenBank/DDBJ databases">
        <title>Complete genome sequence of Agrobacterium salinitolerans CFBP5506.</title>
        <authorList>
            <person name="Yen H.-C."/>
            <person name="Yan X.-H."/>
            <person name="Lai E.-M."/>
            <person name="Kuo C.-H."/>
        </authorList>
    </citation>
    <scope>NUCLEOTIDE SEQUENCE</scope>
    <source>
        <strain evidence="3">CFBP5506</strain>
    </source>
</reference>
<dbReference type="Proteomes" id="UP000305410">
    <property type="component" value="Chromosome Circular"/>
</dbReference>
<keyword evidence="3" id="KW-0378">Hydrolase</keyword>
<dbReference type="Gene3D" id="3.40.50.300">
    <property type="entry name" value="P-loop containing nucleotide triphosphate hydrolases"/>
    <property type="match status" value="1"/>
</dbReference>
<feature type="domain" description="Helicase C-terminal" evidence="2">
    <location>
        <begin position="888"/>
        <end position="1044"/>
    </location>
</feature>
<proteinExistence type="predicted"/>
<evidence type="ECO:0000313" key="3">
    <source>
        <dbReference type="EMBL" id="WGM58361.1"/>
    </source>
</evidence>
<accession>A0AAF0KCF6</accession>
<reference evidence="3" key="1">
    <citation type="submission" date="2019-04" db="EMBL/GenBank/DDBJ databases">
        <authorList>
            <person name="Chiang H.-Y."/>
            <person name="Huang Y.-Y."/>
            <person name="Chou L."/>
            <person name="Lai E.-M."/>
            <person name="Kuo C.-H."/>
        </authorList>
    </citation>
    <scope>NUCLEOTIDE SEQUENCE</scope>
    <source>
        <strain evidence="3">CFBP5506</strain>
    </source>
</reference>
<evidence type="ECO:0000259" key="2">
    <source>
        <dbReference type="PROSITE" id="PS51194"/>
    </source>
</evidence>
<keyword evidence="3" id="KW-0067">ATP-binding</keyword>
<dbReference type="InterPro" id="IPR001650">
    <property type="entry name" value="Helicase_C-like"/>
</dbReference>
<dbReference type="SUPFAM" id="SSF52540">
    <property type="entry name" value="P-loop containing nucleoside triphosphate hydrolases"/>
    <property type="match status" value="1"/>
</dbReference>
<name>A0AAF0KCF6_AGRTU</name>
<evidence type="ECO:0000313" key="4">
    <source>
        <dbReference type="Proteomes" id="UP000305410"/>
    </source>
</evidence>
<protein>
    <submittedName>
        <fullName evidence="3">DISARM system helicase DrmA</fullName>
    </submittedName>
</protein>
<dbReference type="EMBL" id="CP122962">
    <property type="protein sequence ID" value="WGM58361.1"/>
    <property type="molecule type" value="Genomic_DNA"/>
</dbReference>
<gene>
    <name evidence="3" type="primary">drmA</name>
    <name evidence="3" type="ORF">CFBP5506_08400</name>
</gene>